<keyword evidence="3" id="KW-0677">Repeat</keyword>
<dbReference type="Pfam" id="PF08263">
    <property type="entry name" value="LRRNT_2"/>
    <property type="match status" value="1"/>
</dbReference>
<evidence type="ECO:0000256" key="1">
    <source>
        <dbReference type="ARBA" id="ARBA00004196"/>
    </source>
</evidence>
<protein>
    <recommendedName>
        <fullName evidence="5">Leucine-rich repeat-containing N-terminal plant-type domain-containing protein</fullName>
    </recommendedName>
</protein>
<evidence type="ECO:0000259" key="5">
    <source>
        <dbReference type="Pfam" id="PF08263"/>
    </source>
</evidence>
<keyword evidence="7" id="KW-1185">Reference proteome</keyword>
<evidence type="ECO:0000313" key="6">
    <source>
        <dbReference type="EMBL" id="GKV34618.1"/>
    </source>
</evidence>
<dbReference type="Proteomes" id="UP001054252">
    <property type="component" value="Unassembled WGS sequence"/>
</dbReference>
<comment type="caution">
    <text evidence="6">The sequence shown here is derived from an EMBL/GenBank/DDBJ whole genome shotgun (WGS) entry which is preliminary data.</text>
</comment>
<evidence type="ECO:0000256" key="4">
    <source>
        <dbReference type="SAM" id="SignalP"/>
    </source>
</evidence>
<reference evidence="6 7" key="1">
    <citation type="journal article" date="2021" name="Commun. Biol.">
        <title>The genome of Shorea leprosula (Dipterocarpaceae) highlights the ecological relevance of drought in aseasonal tropical rainforests.</title>
        <authorList>
            <person name="Ng K.K.S."/>
            <person name="Kobayashi M.J."/>
            <person name="Fawcett J.A."/>
            <person name="Hatakeyama M."/>
            <person name="Paape T."/>
            <person name="Ng C.H."/>
            <person name="Ang C.C."/>
            <person name="Tnah L.H."/>
            <person name="Lee C.T."/>
            <person name="Nishiyama T."/>
            <person name="Sese J."/>
            <person name="O'Brien M.J."/>
            <person name="Copetti D."/>
            <person name="Mohd Noor M.I."/>
            <person name="Ong R.C."/>
            <person name="Putra M."/>
            <person name="Sireger I.Z."/>
            <person name="Indrioko S."/>
            <person name="Kosugi Y."/>
            <person name="Izuno A."/>
            <person name="Isagi Y."/>
            <person name="Lee S.L."/>
            <person name="Shimizu K.K."/>
        </authorList>
    </citation>
    <scope>NUCLEOTIDE SEQUENCE [LARGE SCALE GENOMIC DNA]</scope>
    <source>
        <strain evidence="6">214</strain>
    </source>
</reference>
<organism evidence="6 7">
    <name type="scientific">Rubroshorea leprosula</name>
    <dbReference type="NCBI Taxonomy" id="152421"/>
    <lineage>
        <taxon>Eukaryota</taxon>
        <taxon>Viridiplantae</taxon>
        <taxon>Streptophyta</taxon>
        <taxon>Embryophyta</taxon>
        <taxon>Tracheophyta</taxon>
        <taxon>Spermatophyta</taxon>
        <taxon>Magnoliopsida</taxon>
        <taxon>eudicotyledons</taxon>
        <taxon>Gunneridae</taxon>
        <taxon>Pentapetalae</taxon>
        <taxon>rosids</taxon>
        <taxon>malvids</taxon>
        <taxon>Malvales</taxon>
        <taxon>Dipterocarpaceae</taxon>
        <taxon>Rubroshorea</taxon>
    </lineage>
</organism>
<accession>A0AAV5LBK1</accession>
<evidence type="ECO:0000256" key="2">
    <source>
        <dbReference type="ARBA" id="ARBA00022614"/>
    </source>
</evidence>
<keyword evidence="4" id="KW-0732">Signal</keyword>
<dbReference type="EMBL" id="BPVZ01000106">
    <property type="protein sequence ID" value="GKV34618.1"/>
    <property type="molecule type" value="Genomic_DNA"/>
</dbReference>
<name>A0AAV5LBK1_9ROSI</name>
<comment type="subcellular location">
    <subcellularLocation>
        <location evidence="1">Cell envelope</location>
    </subcellularLocation>
</comment>
<dbReference type="PANTHER" id="PTHR48059">
    <property type="entry name" value="POLYGALACTURONASE INHIBITOR 1"/>
    <property type="match status" value="1"/>
</dbReference>
<dbReference type="PANTHER" id="PTHR48059:SF4">
    <property type="entry name" value="POLYGALACTURONASE INHIBITOR 1-RELATED"/>
    <property type="match status" value="1"/>
</dbReference>
<dbReference type="InterPro" id="IPR013210">
    <property type="entry name" value="LRR_N_plant-typ"/>
</dbReference>
<proteinExistence type="predicted"/>
<dbReference type="Gene3D" id="3.80.10.10">
    <property type="entry name" value="Ribonuclease Inhibitor"/>
    <property type="match status" value="2"/>
</dbReference>
<dbReference type="AlphaFoldDB" id="A0AAV5LBK1"/>
<keyword evidence="2" id="KW-0433">Leucine-rich repeat</keyword>
<sequence length="119" mass="13366">MKLPLHFLLPLLLLSTLLCLSSSELCHPEDKKVLLDIKKAFNDPYVLSSWDPKADCCHWLCVECDPTSHRIITLTIMADNKISGPIPPQIPVGGKLQRFDYSSYFHNRCLCGAPLPSCK</sequence>
<dbReference type="InterPro" id="IPR032675">
    <property type="entry name" value="LRR_dom_sf"/>
</dbReference>
<evidence type="ECO:0000313" key="7">
    <source>
        <dbReference type="Proteomes" id="UP001054252"/>
    </source>
</evidence>
<evidence type="ECO:0000256" key="3">
    <source>
        <dbReference type="ARBA" id="ARBA00022737"/>
    </source>
</evidence>
<dbReference type="InterPro" id="IPR051848">
    <property type="entry name" value="PGIP"/>
</dbReference>
<feature type="domain" description="Leucine-rich repeat-containing N-terminal plant-type" evidence="5">
    <location>
        <begin position="27"/>
        <end position="65"/>
    </location>
</feature>
<gene>
    <name evidence="6" type="ORF">SLEP1_g42981</name>
</gene>
<feature type="chain" id="PRO_5043686067" description="Leucine-rich repeat-containing N-terminal plant-type domain-containing protein" evidence="4">
    <location>
        <begin position="24"/>
        <end position="119"/>
    </location>
</feature>
<feature type="signal peptide" evidence="4">
    <location>
        <begin position="1"/>
        <end position="23"/>
    </location>
</feature>